<evidence type="ECO:0000313" key="5">
    <source>
        <dbReference type="Proteomes" id="UP000480266"/>
    </source>
</evidence>
<keyword evidence="2" id="KW-0547">Nucleotide-binding</keyword>
<gene>
    <name evidence="4" type="ORF">G4V63_32185</name>
</gene>
<keyword evidence="2" id="KW-0067">ATP-binding</keyword>
<dbReference type="GO" id="GO:0006099">
    <property type="term" value="P:tricarboxylic acid cycle"/>
    <property type="evidence" value="ECO:0007669"/>
    <property type="project" value="UniProtKB-KW"/>
</dbReference>
<dbReference type="GO" id="GO:0005524">
    <property type="term" value="F:ATP binding"/>
    <property type="evidence" value="ECO:0007669"/>
    <property type="project" value="UniProtKB-UniRule"/>
</dbReference>
<sequence>MGIQSLLRPRSIAIVGASEKIGPGFNAVKALEFVGYEGDIFLVNPKSPELFGRRTYGSLDDIPGAVDAVFVAVQAGAVADVAKQSARKGAGALAILSSGFGETEDGKAAQRELIEIAEANDIAVCGPNCLGLLNFVGKSALFGTSLPDHVGRGGVAAIVQSGSVGIALLNSARGIGYSYLITTGNEAVTSASDYIDAVVDDPSVNTILVFAEQIKKPAAFMQALRRARAADKPVIVLKSGRSQSGKAAVMAHTGAIAGSDEACDAALLATGAIQVHSLDELVETAFLASKMPVRPAKHQLGGLSLSGGEIALVLDAAEDVGVTFAPLSSAQPAVKKLLPPFAHLSNPLDLTWAGLYDPNVAQGCAEAIASQSDVGMMVLIQDAPNRLGIQQAARYSKLLEAVATGSALAKKPLVALSNVSDQPHPALQDAADAAKIPYLRGTRVGLSAISNYMRWSVGSAQSLMTASAEETSSARHGLDRVPSHRMAAEHEARDVLKSYGVAGPRETFCTSVEEAVAAAEEIGFPVVVKGLVENMVHKSDAGLVKVGLA</sequence>
<keyword evidence="5" id="KW-1185">Reference proteome</keyword>
<dbReference type="SUPFAM" id="SSF51735">
    <property type="entry name" value="NAD(P)-binding Rossmann-fold domains"/>
    <property type="match status" value="1"/>
</dbReference>
<dbReference type="InterPro" id="IPR011761">
    <property type="entry name" value="ATP-grasp"/>
</dbReference>
<dbReference type="InterPro" id="IPR032875">
    <property type="entry name" value="Succ_CoA_lig_flav_dom"/>
</dbReference>
<organism evidence="4 5">
    <name type="scientific">Candidatus Afipia apatlaquensis</name>
    <dbReference type="NCBI Taxonomy" id="2712852"/>
    <lineage>
        <taxon>Bacteria</taxon>
        <taxon>Pseudomonadati</taxon>
        <taxon>Pseudomonadota</taxon>
        <taxon>Alphaproteobacteria</taxon>
        <taxon>Hyphomicrobiales</taxon>
        <taxon>Nitrobacteraceae</taxon>
        <taxon>Afipia</taxon>
    </lineage>
</organism>
<accession>A0A7C9RLF3</accession>
<dbReference type="Gene3D" id="3.30.1490.20">
    <property type="entry name" value="ATP-grasp fold, A domain"/>
    <property type="match status" value="1"/>
</dbReference>
<dbReference type="Pfam" id="PF13549">
    <property type="entry name" value="ATP-grasp_5"/>
    <property type="match status" value="1"/>
</dbReference>
<evidence type="ECO:0000259" key="3">
    <source>
        <dbReference type="PROSITE" id="PS50975"/>
    </source>
</evidence>
<dbReference type="InterPro" id="IPR016102">
    <property type="entry name" value="Succinyl-CoA_synth-like"/>
</dbReference>
<dbReference type="Proteomes" id="UP000480266">
    <property type="component" value="Unassembled WGS sequence"/>
</dbReference>
<dbReference type="GO" id="GO:0046872">
    <property type="term" value="F:metal ion binding"/>
    <property type="evidence" value="ECO:0007669"/>
    <property type="project" value="InterPro"/>
</dbReference>
<name>A0A7C9RLF3_9BRAD</name>
<dbReference type="SUPFAM" id="SSF56059">
    <property type="entry name" value="Glutathione synthetase ATP-binding domain-like"/>
    <property type="match status" value="1"/>
</dbReference>
<dbReference type="PANTHER" id="PTHR42793:SF1">
    <property type="entry name" value="PEPTIDYL-LYSINE N-ACETYLTRANSFERASE PATZ"/>
    <property type="match status" value="1"/>
</dbReference>
<dbReference type="SMART" id="SM00881">
    <property type="entry name" value="CoA_binding"/>
    <property type="match status" value="1"/>
</dbReference>
<evidence type="ECO:0000256" key="1">
    <source>
        <dbReference type="ARBA" id="ARBA00022532"/>
    </source>
</evidence>
<dbReference type="Gene3D" id="3.30.470.20">
    <property type="entry name" value="ATP-grasp fold, B domain"/>
    <property type="match status" value="1"/>
</dbReference>
<dbReference type="SUPFAM" id="SSF52210">
    <property type="entry name" value="Succinyl-CoA synthetase domains"/>
    <property type="match status" value="2"/>
</dbReference>
<comment type="caution">
    <text evidence="4">The sequence shown here is derived from an EMBL/GenBank/DDBJ whole genome shotgun (WGS) entry which is preliminary data.</text>
</comment>
<evidence type="ECO:0000256" key="2">
    <source>
        <dbReference type="PROSITE-ProRule" id="PRU00409"/>
    </source>
</evidence>
<dbReference type="PROSITE" id="PS50975">
    <property type="entry name" value="ATP_GRASP"/>
    <property type="match status" value="1"/>
</dbReference>
<protein>
    <recommendedName>
        <fullName evidence="3">ATP-grasp domain-containing protein</fullName>
    </recommendedName>
</protein>
<evidence type="ECO:0000313" key="4">
    <source>
        <dbReference type="EMBL" id="NGX99681.1"/>
    </source>
</evidence>
<dbReference type="AlphaFoldDB" id="A0A7C9RLF3"/>
<dbReference type="EMBL" id="JAAMRR010001649">
    <property type="protein sequence ID" value="NGX99681.1"/>
    <property type="molecule type" value="Genomic_DNA"/>
</dbReference>
<dbReference type="Pfam" id="PF13380">
    <property type="entry name" value="CoA_binding_2"/>
    <property type="match status" value="1"/>
</dbReference>
<dbReference type="Gene3D" id="3.40.50.261">
    <property type="entry name" value="Succinyl-CoA synthetase domains"/>
    <property type="match status" value="2"/>
</dbReference>
<dbReference type="InterPro" id="IPR003781">
    <property type="entry name" value="CoA-bd"/>
</dbReference>
<feature type="domain" description="ATP-grasp" evidence="3">
    <location>
        <begin position="493"/>
        <end position="529"/>
    </location>
</feature>
<proteinExistence type="predicted"/>
<keyword evidence="1" id="KW-0816">Tricarboxylic acid cycle</keyword>
<dbReference type="InterPro" id="IPR036291">
    <property type="entry name" value="NAD(P)-bd_dom_sf"/>
</dbReference>
<dbReference type="InterPro" id="IPR013815">
    <property type="entry name" value="ATP_grasp_subdomain_1"/>
</dbReference>
<feature type="non-terminal residue" evidence="4">
    <location>
        <position position="549"/>
    </location>
</feature>
<dbReference type="Gene3D" id="3.40.50.720">
    <property type="entry name" value="NAD(P)-binding Rossmann-like Domain"/>
    <property type="match status" value="1"/>
</dbReference>
<reference evidence="4" key="1">
    <citation type="submission" date="2020-02" db="EMBL/GenBank/DDBJ databases">
        <title>Draft genome sequence of Candidatus Afipia apatlaquensis IBT-C3, a potential strain for decolorization of textile dyes.</title>
        <authorList>
            <person name="Sanchez-Reyes A."/>
            <person name="Breton-Deval L."/>
            <person name="Mangelson H."/>
            <person name="Sanchez-Flores A."/>
        </authorList>
    </citation>
    <scope>NUCLEOTIDE SEQUENCE [LARGE SCALE GENOMIC DNA]</scope>
    <source>
        <strain evidence="4">IBT-C3</strain>
    </source>
</reference>
<dbReference type="Pfam" id="PF13607">
    <property type="entry name" value="Succ_CoA_lig"/>
    <property type="match status" value="1"/>
</dbReference>
<dbReference type="PANTHER" id="PTHR42793">
    <property type="entry name" value="COA BINDING DOMAIN CONTAINING PROTEIN"/>
    <property type="match status" value="1"/>
</dbReference>